<accession>A0ABX7V3D1</accession>
<evidence type="ECO:0000313" key="8">
    <source>
        <dbReference type="Proteomes" id="UP000665025"/>
    </source>
</evidence>
<dbReference type="PANTHER" id="PTHR42792">
    <property type="entry name" value="FLAGELLIN"/>
    <property type="match status" value="1"/>
</dbReference>
<feature type="domain" description="Flagellin C-terminal" evidence="6">
    <location>
        <begin position="243"/>
        <end position="326"/>
    </location>
</feature>
<keyword evidence="7" id="KW-0282">Flagellum</keyword>
<evidence type="ECO:0000256" key="1">
    <source>
        <dbReference type="ARBA" id="ARBA00005709"/>
    </source>
</evidence>
<name>A0ABX7V3D1_9GAMM</name>
<dbReference type="EMBL" id="CP072425">
    <property type="protein sequence ID" value="QTL34212.1"/>
    <property type="molecule type" value="Genomic_DNA"/>
</dbReference>
<feature type="domain" description="Flagellin N-terminal" evidence="5">
    <location>
        <begin position="5"/>
        <end position="142"/>
    </location>
</feature>
<evidence type="ECO:0000259" key="5">
    <source>
        <dbReference type="Pfam" id="PF00669"/>
    </source>
</evidence>
<comment type="similarity">
    <text evidence="1 4">Belongs to the bacterial flagellin family.</text>
</comment>
<dbReference type="Proteomes" id="UP000665025">
    <property type="component" value="Chromosome 1"/>
</dbReference>
<dbReference type="InterPro" id="IPR046358">
    <property type="entry name" value="Flagellin_C"/>
</dbReference>
<keyword evidence="7" id="KW-0969">Cilium</keyword>
<protein>
    <recommendedName>
        <fullName evidence="4">Flagellin</fullName>
    </recommendedName>
</protein>
<keyword evidence="2 4" id="KW-0964">Secreted</keyword>
<comment type="function">
    <text evidence="4">Flagellin is the subunit protein which polymerizes to form the filaments of bacterial flagella.</text>
</comment>
<dbReference type="Gene3D" id="1.20.1330.10">
    <property type="entry name" value="f41 fragment of flagellin, N-terminal domain"/>
    <property type="match status" value="1"/>
</dbReference>
<dbReference type="PANTHER" id="PTHR42792:SF2">
    <property type="entry name" value="FLAGELLIN"/>
    <property type="match status" value="1"/>
</dbReference>
<proteinExistence type="inferred from homology"/>
<dbReference type="Pfam" id="PF00700">
    <property type="entry name" value="Flagellin_C"/>
    <property type="match status" value="1"/>
</dbReference>
<evidence type="ECO:0000259" key="6">
    <source>
        <dbReference type="Pfam" id="PF00700"/>
    </source>
</evidence>
<dbReference type="Pfam" id="PF00669">
    <property type="entry name" value="Flagellin_N"/>
    <property type="match status" value="1"/>
</dbReference>
<comment type="subcellular location">
    <subcellularLocation>
        <location evidence="4">Secreted</location>
    </subcellularLocation>
    <subcellularLocation>
        <location evidence="4">Bacterial flagellum</location>
    </subcellularLocation>
</comment>
<evidence type="ECO:0000313" key="7">
    <source>
        <dbReference type="EMBL" id="QTL34212.1"/>
    </source>
</evidence>
<evidence type="ECO:0000256" key="3">
    <source>
        <dbReference type="ARBA" id="ARBA00023143"/>
    </source>
</evidence>
<keyword evidence="3 4" id="KW-0975">Bacterial flagellum</keyword>
<keyword evidence="8" id="KW-1185">Reference proteome</keyword>
<dbReference type="InterPro" id="IPR001029">
    <property type="entry name" value="Flagellin_N"/>
</dbReference>
<dbReference type="InterPro" id="IPR042187">
    <property type="entry name" value="Flagellin_C_sub2"/>
</dbReference>
<evidence type="ECO:0000256" key="2">
    <source>
        <dbReference type="ARBA" id="ARBA00022525"/>
    </source>
</evidence>
<sequence length="328" mass="34182">MALFVNTNVSSINAQRQLQRSGVELDTSFKRLSSGLRINSAADDAAGLQITDRLQSQILGLNQGNRNANDGISLAQTAEGAMDEITSMFQRIRTLSQQAANGSNTDEDRLAIQEEIRQLSAEVNRVATDTTFGGQNLLDGTYKASFQVGSDAVQTIGFSMQTVGTTANGANSLTAGGGFTLSGIASIASSVNGTAGTSLATLTELSSVGSSAVVGSAFTYAGVFVASSISVSSQSNAQMVLAGMDALIAVVDKKRAELGAVQNRFQSTIRNQANISENLSAAKSRIKDADFAMETAKLTKNQILQQASQTILGQANQRPQAALSLLQG</sequence>
<dbReference type="RefSeq" id="WP_209051358.1">
    <property type="nucleotide sequence ID" value="NZ_CP072425.1"/>
</dbReference>
<gene>
    <name evidence="7" type="ORF">J5X90_11595</name>
</gene>
<organism evidence="7 8">
    <name type="scientific">Pseudoalteromonas viridis</name>
    <dbReference type="NCBI Taxonomy" id="339617"/>
    <lineage>
        <taxon>Bacteria</taxon>
        <taxon>Pseudomonadati</taxon>
        <taxon>Pseudomonadota</taxon>
        <taxon>Gammaproteobacteria</taxon>
        <taxon>Alteromonadales</taxon>
        <taxon>Pseudoalteromonadaceae</taxon>
        <taxon>Pseudoalteromonas</taxon>
    </lineage>
</organism>
<evidence type="ECO:0000256" key="4">
    <source>
        <dbReference type="RuleBase" id="RU362073"/>
    </source>
</evidence>
<dbReference type="InterPro" id="IPR001492">
    <property type="entry name" value="Flagellin"/>
</dbReference>
<dbReference type="Gene3D" id="6.10.10.10">
    <property type="entry name" value="Flagellar export chaperone, C-terminal domain"/>
    <property type="match status" value="1"/>
</dbReference>
<dbReference type="PRINTS" id="PR00207">
    <property type="entry name" value="FLAGELLIN"/>
</dbReference>
<keyword evidence="7" id="KW-0966">Cell projection</keyword>
<dbReference type="Gene3D" id="3.30.70.2120">
    <property type="match status" value="1"/>
</dbReference>
<reference evidence="7 8" key="1">
    <citation type="submission" date="2021-03" db="EMBL/GenBank/DDBJ databases">
        <title>Complete Genome of Pseudoalteromonas viridis Strain BBR56, a new biocontrol bacterial candidate.</title>
        <authorList>
            <person name="Handayani D.P."/>
            <person name="Isnansetyo A."/>
            <person name="Istiqomah I."/>
            <person name="Jumina J."/>
        </authorList>
    </citation>
    <scope>NUCLEOTIDE SEQUENCE [LARGE SCALE GENOMIC DNA]</scope>
    <source>
        <strain evidence="7 8">BBR56</strain>
    </source>
</reference>
<dbReference type="SUPFAM" id="SSF64518">
    <property type="entry name" value="Phase 1 flagellin"/>
    <property type="match status" value="1"/>
</dbReference>